<evidence type="ECO:0000256" key="1">
    <source>
        <dbReference type="ARBA" id="ARBA00003529"/>
    </source>
</evidence>
<name>A0A6C2C9W8_9LACO</name>
<dbReference type="GO" id="GO:0006282">
    <property type="term" value="P:regulation of DNA repair"/>
    <property type="evidence" value="ECO:0007669"/>
    <property type="project" value="UniProtKB-UniRule"/>
</dbReference>
<evidence type="ECO:0000256" key="3">
    <source>
        <dbReference type="ARBA" id="ARBA00009695"/>
    </source>
</evidence>
<keyword evidence="10" id="KW-1185">Reference proteome</keyword>
<dbReference type="Proteomes" id="UP000371977">
    <property type="component" value="Unassembled WGS sequence"/>
</dbReference>
<evidence type="ECO:0000256" key="4">
    <source>
        <dbReference type="ARBA" id="ARBA00018111"/>
    </source>
</evidence>
<dbReference type="HAMAP" id="MF_01114">
    <property type="entry name" value="RecX"/>
    <property type="match status" value="1"/>
</dbReference>
<reference evidence="9 10" key="1">
    <citation type="submission" date="2019-01" db="EMBL/GenBank/DDBJ databases">
        <title>Weissella sp. nov., a novel lactic acid bacterium isolated from animal feces.</title>
        <authorList>
            <person name="Wang L.-T."/>
        </authorList>
    </citation>
    <scope>NUCLEOTIDE SEQUENCE [LARGE SCALE GENOMIC DNA]</scope>
    <source>
        <strain evidence="9 10">8H-2</strain>
    </source>
</reference>
<comment type="subcellular location">
    <subcellularLocation>
        <location evidence="2 6">Cytoplasm</location>
    </subcellularLocation>
</comment>
<evidence type="ECO:0000259" key="8">
    <source>
        <dbReference type="Pfam" id="PF21981"/>
    </source>
</evidence>
<dbReference type="RefSeq" id="WP_148622404.1">
    <property type="nucleotide sequence ID" value="NZ_SDGZ01000013.1"/>
</dbReference>
<evidence type="ECO:0000256" key="5">
    <source>
        <dbReference type="ARBA" id="ARBA00022490"/>
    </source>
</evidence>
<dbReference type="OrthoDB" id="5421057at2"/>
<evidence type="ECO:0000256" key="6">
    <source>
        <dbReference type="HAMAP-Rule" id="MF_01114"/>
    </source>
</evidence>
<dbReference type="PANTHER" id="PTHR33602:SF1">
    <property type="entry name" value="REGULATORY PROTEIN RECX FAMILY PROTEIN"/>
    <property type="match status" value="1"/>
</dbReference>
<evidence type="ECO:0000259" key="7">
    <source>
        <dbReference type="Pfam" id="PF02631"/>
    </source>
</evidence>
<accession>A0A6C2C9W8</accession>
<dbReference type="AlphaFoldDB" id="A0A6C2C9W8"/>
<sequence length="267" mass="30848">MQKISRVTQQRRPGRYNIYLDDEFFMAVDEKILIQYNLFKGTELTEAEIAEVTAAEFEQKAYIKGLTIATGRLIAKKQLVLKLKQGDFPNDVIARVIDRLENAGILDDQAYAQAYVASSINAGKLGPKGIARKLKTFGVDSNIIADALADYPDDDQEEHIQKQIEKLFAKYHHQSRMLAQQKVTQKLIQNGFDQQHFQPLIKAYLADFDQDEQQAAEWENLDREAQKLADRYSQYTGWDFTRRFKTALYRRGFDGDLINQWLSKNNK</sequence>
<comment type="caution">
    <text evidence="9">The sequence shown here is derived from an EMBL/GenBank/DDBJ whole genome shotgun (WGS) entry which is preliminary data.</text>
</comment>
<protein>
    <recommendedName>
        <fullName evidence="4 6">Regulatory protein RecX</fullName>
    </recommendedName>
</protein>
<gene>
    <name evidence="6" type="primary">recX</name>
    <name evidence="9" type="ORF">ESZ50_04450</name>
</gene>
<comment type="function">
    <text evidence="1 6">Modulates RecA activity.</text>
</comment>
<dbReference type="InterPro" id="IPR036388">
    <property type="entry name" value="WH-like_DNA-bd_sf"/>
</dbReference>
<organism evidence="9 10">
    <name type="scientific">Weissella muntiaci</name>
    <dbReference type="NCBI Taxonomy" id="2508881"/>
    <lineage>
        <taxon>Bacteria</taxon>
        <taxon>Bacillati</taxon>
        <taxon>Bacillota</taxon>
        <taxon>Bacilli</taxon>
        <taxon>Lactobacillales</taxon>
        <taxon>Lactobacillaceae</taxon>
        <taxon>Weissella</taxon>
    </lineage>
</organism>
<dbReference type="GO" id="GO:0005737">
    <property type="term" value="C:cytoplasm"/>
    <property type="evidence" value="ECO:0007669"/>
    <property type="project" value="UniProtKB-SubCell"/>
</dbReference>
<dbReference type="EMBL" id="SDGZ01000013">
    <property type="protein sequence ID" value="TYC49845.1"/>
    <property type="molecule type" value="Genomic_DNA"/>
</dbReference>
<evidence type="ECO:0000313" key="9">
    <source>
        <dbReference type="EMBL" id="TYC49845.1"/>
    </source>
</evidence>
<dbReference type="Gene3D" id="1.10.10.10">
    <property type="entry name" value="Winged helix-like DNA-binding domain superfamily/Winged helix DNA-binding domain"/>
    <property type="match status" value="4"/>
</dbReference>
<evidence type="ECO:0000313" key="10">
    <source>
        <dbReference type="Proteomes" id="UP000371977"/>
    </source>
</evidence>
<keyword evidence="5 6" id="KW-0963">Cytoplasm</keyword>
<feature type="domain" description="RecX second three-helical" evidence="7">
    <location>
        <begin position="107"/>
        <end position="148"/>
    </location>
</feature>
<dbReference type="InterPro" id="IPR053925">
    <property type="entry name" value="RecX_HTH_3rd"/>
</dbReference>
<evidence type="ECO:0000256" key="2">
    <source>
        <dbReference type="ARBA" id="ARBA00004496"/>
    </source>
</evidence>
<dbReference type="Pfam" id="PF21981">
    <property type="entry name" value="RecX_HTH3"/>
    <property type="match status" value="1"/>
</dbReference>
<dbReference type="PANTHER" id="PTHR33602">
    <property type="entry name" value="REGULATORY PROTEIN RECX FAMILY PROTEIN"/>
    <property type="match status" value="1"/>
</dbReference>
<dbReference type="InterPro" id="IPR003783">
    <property type="entry name" value="Regulatory_RecX"/>
</dbReference>
<comment type="similarity">
    <text evidence="3 6">Belongs to the RecX family.</text>
</comment>
<feature type="domain" description="RecX third three-helical" evidence="8">
    <location>
        <begin position="217"/>
        <end position="262"/>
    </location>
</feature>
<proteinExistence type="inferred from homology"/>
<dbReference type="InterPro" id="IPR053924">
    <property type="entry name" value="RecX_HTH_2nd"/>
</dbReference>
<dbReference type="Pfam" id="PF02631">
    <property type="entry name" value="RecX_HTH2"/>
    <property type="match status" value="1"/>
</dbReference>